<evidence type="ECO:0000256" key="5">
    <source>
        <dbReference type="ARBA" id="ARBA00022840"/>
    </source>
</evidence>
<dbReference type="NCBIfam" id="NF003587">
    <property type="entry name" value="PRK05253.1"/>
    <property type="match status" value="1"/>
</dbReference>
<protein>
    <recommendedName>
        <fullName evidence="7">Sulfate adenylyltransferase subunit 2</fullName>
        <ecNumber evidence="7">2.7.7.4</ecNumber>
    </recommendedName>
    <alternativeName>
        <fullName evidence="7">ATP-sulfurylase small subunit</fullName>
    </alternativeName>
    <alternativeName>
        <fullName evidence="7">Sulfate adenylate transferase</fullName>
        <shortName evidence="7">SAT</shortName>
    </alternativeName>
</protein>
<dbReference type="PANTHER" id="PTHR43196:SF1">
    <property type="entry name" value="SULFATE ADENYLYLTRANSFERASE SUBUNIT 2"/>
    <property type="match status" value="1"/>
</dbReference>
<dbReference type="FunFam" id="3.40.50.620:FF:000002">
    <property type="entry name" value="Sulfate adenylyltransferase subunit 2"/>
    <property type="match status" value="1"/>
</dbReference>
<dbReference type="SUPFAM" id="SSF52402">
    <property type="entry name" value="Adenine nucleotide alpha hydrolases-like"/>
    <property type="match status" value="1"/>
</dbReference>
<sequence length="309" mass="35289">MDMSVPGLSAERLSNLRRLEAESIHIIREVAAEFRNPVMLYSIGKDSSVMLHLAMKAFAPSKPPFPLLHVDTTWKFREMIEFRDATAKRLGLDLLVYTNPDGIEQGIGPFSHGSSVHTHIMKTEALKQALNKYGFDAAFGGARRDEEKSRAKERVFSFRNSSHGWDPKNQRPELWNLYNARVAKGESIRAFPLSNWTELDIWQYILTENIPMVPLYFAAKRPVVDRDGMLIMVDDERMPIQPGEQIEEKMVRFRTLGCYPLTGAIESDADTLPAIVREMLIARTSERSGRLIDHDDSASMEKKKREGYF</sequence>
<feature type="domain" description="Phosphoadenosine phosphosulphate reductase" evidence="8">
    <location>
        <begin position="36"/>
        <end position="263"/>
    </location>
</feature>
<gene>
    <name evidence="7" type="primary">cysD</name>
    <name evidence="9" type="ORF">SAMN05444272_3226</name>
</gene>
<dbReference type="InterPro" id="IPR002500">
    <property type="entry name" value="PAPS_reduct_dom"/>
</dbReference>
<keyword evidence="2 7" id="KW-0808">Transferase</keyword>
<proteinExistence type="inferred from homology"/>
<dbReference type="HAMAP" id="MF_00064">
    <property type="entry name" value="Sulf_adenylyltr_sub2"/>
    <property type="match status" value="1"/>
</dbReference>
<organism evidence="9 10">
    <name type="scientific">Roseibium suaedae</name>
    <dbReference type="NCBI Taxonomy" id="735517"/>
    <lineage>
        <taxon>Bacteria</taxon>
        <taxon>Pseudomonadati</taxon>
        <taxon>Pseudomonadota</taxon>
        <taxon>Alphaproteobacteria</taxon>
        <taxon>Hyphomicrobiales</taxon>
        <taxon>Stappiaceae</taxon>
        <taxon>Roseibium</taxon>
    </lineage>
</organism>
<dbReference type="GO" id="GO:0070814">
    <property type="term" value="P:hydrogen sulfide biosynthetic process"/>
    <property type="evidence" value="ECO:0007669"/>
    <property type="project" value="UniProtKB-UniRule"/>
</dbReference>
<keyword evidence="4 7" id="KW-0547">Nucleotide-binding</keyword>
<dbReference type="Gene3D" id="3.40.50.620">
    <property type="entry name" value="HUPs"/>
    <property type="match status" value="1"/>
</dbReference>
<keyword evidence="3 7" id="KW-0548">Nucleotidyltransferase</keyword>
<dbReference type="InterPro" id="IPR014729">
    <property type="entry name" value="Rossmann-like_a/b/a_fold"/>
</dbReference>
<dbReference type="UniPathway" id="UPA00140">
    <property type="reaction ID" value="UER00204"/>
</dbReference>
<dbReference type="CDD" id="cd23946">
    <property type="entry name" value="Sulfate_adenylyltransferase_2"/>
    <property type="match status" value="1"/>
</dbReference>
<dbReference type="NCBIfam" id="TIGR02039">
    <property type="entry name" value="CysD"/>
    <property type="match status" value="1"/>
</dbReference>
<dbReference type="EMBL" id="FRBW01000003">
    <property type="protein sequence ID" value="SHM78299.1"/>
    <property type="molecule type" value="Genomic_DNA"/>
</dbReference>
<evidence type="ECO:0000256" key="3">
    <source>
        <dbReference type="ARBA" id="ARBA00022695"/>
    </source>
</evidence>
<dbReference type="EC" id="2.7.7.4" evidence="7"/>
<dbReference type="STRING" id="735517.SAMN05444272_3226"/>
<comment type="function">
    <text evidence="7">With CysN forms the ATP sulfurylase (ATPS) that catalyzes the adenylation of sulfate producing adenosine 5'-phosphosulfate (APS) and diphosphate, the first enzymatic step in sulfur assimilation pathway. APS synthesis involves the formation of a high-energy phosphoric-sulfuric acid anhydride bond driven by GTP hydrolysis by CysN coupled to ATP hydrolysis by CysD.</text>
</comment>
<evidence type="ECO:0000256" key="6">
    <source>
        <dbReference type="ARBA" id="ARBA00049370"/>
    </source>
</evidence>
<accession>A0A1M7LKX2</accession>
<evidence type="ECO:0000256" key="7">
    <source>
        <dbReference type="HAMAP-Rule" id="MF_00064"/>
    </source>
</evidence>
<dbReference type="AlphaFoldDB" id="A0A1M7LKX2"/>
<evidence type="ECO:0000256" key="2">
    <source>
        <dbReference type="ARBA" id="ARBA00022679"/>
    </source>
</evidence>
<reference evidence="9 10" key="1">
    <citation type="submission" date="2016-11" db="EMBL/GenBank/DDBJ databases">
        <authorList>
            <person name="Jaros S."/>
            <person name="Januszkiewicz K."/>
            <person name="Wedrychowicz H."/>
        </authorList>
    </citation>
    <scope>NUCLEOTIDE SEQUENCE [LARGE SCALE GENOMIC DNA]</scope>
    <source>
        <strain evidence="9 10">DSM 22153</strain>
    </source>
</reference>
<dbReference type="InterPro" id="IPR050128">
    <property type="entry name" value="Sulfate_adenylyltrnsfr_sub2"/>
</dbReference>
<dbReference type="InterPro" id="IPR011784">
    <property type="entry name" value="SO4_adenylTrfase_ssu"/>
</dbReference>
<dbReference type="PIRSF" id="PIRSF002936">
    <property type="entry name" value="CysDAde_trans"/>
    <property type="match status" value="1"/>
</dbReference>
<name>A0A1M7LKX2_9HYPH</name>
<evidence type="ECO:0000256" key="1">
    <source>
        <dbReference type="ARBA" id="ARBA00008885"/>
    </source>
</evidence>
<evidence type="ECO:0000313" key="9">
    <source>
        <dbReference type="EMBL" id="SHM78299.1"/>
    </source>
</evidence>
<comment type="pathway">
    <text evidence="7">Sulfur metabolism; hydrogen sulfide biosynthesis; sulfite from sulfate: step 1/3.</text>
</comment>
<comment type="catalytic activity">
    <reaction evidence="6 7">
        <text>sulfate + ATP + H(+) = adenosine 5'-phosphosulfate + diphosphate</text>
        <dbReference type="Rhea" id="RHEA:18133"/>
        <dbReference type="ChEBI" id="CHEBI:15378"/>
        <dbReference type="ChEBI" id="CHEBI:16189"/>
        <dbReference type="ChEBI" id="CHEBI:30616"/>
        <dbReference type="ChEBI" id="CHEBI:33019"/>
        <dbReference type="ChEBI" id="CHEBI:58243"/>
        <dbReference type="EC" id="2.7.7.4"/>
    </reaction>
</comment>
<dbReference type="GO" id="GO:0000103">
    <property type="term" value="P:sulfate assimilation"/>
    <property type="evidence" value="ECO:0007669"/>
    <property type="project" value="UniProtKB-UniRule"/>
</dbReference>
<keyword evidence="5 7" id="KW-0067">ATP-binding</keyword>
<dbReference type="Proteomes" id="UP000186002">
    <property type="component" value="Unassembled WGS sequence"/>
</dbReference>
<dbReference type="NCBIfam" id="NF009214">
    <property type="entry name" value="PRK12563.1"/>
    <property type="match status" value="1"/>
</dbReference>
<evidence type="ECO:0000313" key="10">
    <source>
        <dbReference type="Proteomes" id="UP000186002"/>
    </source>
</evidence>
<evidence type="ECO:0000259" key="8">
    <source>
        <dbReference type="Pfam" id="PF01507"/>
    </source>
</evidence>
<comment type="subunit">
    <text evidence="7">Heterodimer composed of CysD, the smaller subunit, and CysN.</text>
</comment>
<comment type="similarity">
    <text evidence="1 7">Belongs to the PAPS reductase family. CysD subfamily.</text>
</comment>
<keyword evidence="10" id="KW-1185">Reference proteome</keyword>
<dbReference type="GO" id="GO:0004781">
    <property type="term" value="F:sulfate adenylyltransferase (ATP) activity"/>
    <property type="evidence" value="ECO:0007669"/>
    <property type="project" value="UniProtKB-UniRule"/>
</dbReference>
<dbReference type="PANTHER" id="PTHR43196">
    <property type="entry name" value="SULFATE ADENYLYLTRANSFERASE SUBUNIT 2"/>
    <property type="match status" value="1"/>
</dbReference>
<dbReference type="Pfam" id="PF01507">
    <property type="entry name" value="PAPS_reduct"/>
    <property type="match status" value="1"/>
</dbReference>
<evidence type="ECO:0000256" key="4">
    <source>
        <dbReference type="ARBA" id="ARBA00022741"/>
    </source>
</evidence>
<dbReference type="GO" id="GO:0005524">
    <property type="term" value="F:ATP binding"/>
    <property type="evidence" value="ECO:0007669"/>
    <property type="project" value="UniProtKB-KW"/>
</dbReference>